<proteinExistence type="predicted"/>
<keyword evidence="3" id="KW-1185">Reference proteome</keyword>
<evidence type="ECO:0000256" key="1">
    <source>
        <dbReference type="SAM" id="Coils"/>
    </source>
</evidence>
<feature type="coiled-coil region" evidence="1">
    <location>
        <begin position="216"/>
        <end position="381"/>
    </location>
</feature>
<feature type="coiled-coil region" evidence="1">
    <location>
        <begin position="64"/>
        <end position="105"/>
    </location>
</feature>
<name>A0AAE9E635_CAEBR</name>
<dbReference type="EMBL" id="CP092621">
    <property type="protein sequence ID" value="UMM16232.1"/>
    <property type="molecule type" value="Genomic_DNA"/>
</dbReference>
<sequence length="427" mass="50307">MPVGGESPKDQNSNKAAWLDYDDALNGEWSFNIEPSFIASETINNEDDKTNIGETSILIEKTSYEELVATCDAMKVQMKELEEKLEEKKKEDEEKDLKISKLESEICELKEESYKTDEQMDDLFSRLMNILGVLERRETEKNKILEEKMELEEKLENAKIALQQIDVFFIKIKSNHQQIMEKQVTMMESEKNALMSEMLKQQMLYTLTTEGWTQKWAAWNAEKRNLQEKLAEKDRENEMLQAEVDMEEVSGMLKIRKLQNQLTQKDEEIQTVNRKYSNLKKRGVQMLEEKNQDIKKLQREVEDQKKKLEEQNNQLDELKNMIKQESEKRKRFENEMKAAEKIVKDAWREEKMTRKLTEQTCLKEKTEKMALQEKVKELSAKGVVVHKICPNSEHNILVQRIDVLQRQRDILVDSITQRDAGSENTIK</sequence>
<keyword evidence="1" id="KW-0175">Coiled coil</keyword>
<evidence type="ECO:0000313" key="2">
    <source>
        <dbReference type="EMBL" id="UMM16232.1"/>
    </source>
</evidence>
<protein>
    <submittedName>
        <fullName evidence="2">Uncharacterized protein</fullName>
    </submittedName>
</protein>
<evidence type="ECO:0000313" key="3">
    <source>
        <dbReference type="Proteomes" id="UP000829354"/>
    </source>
</evidence>
<gene>
    <name evidence="2" type="ORF">L5515_013334</name>
</gene>
<accession>A0AAE9E635</accession>
<feature type="coiled-coil region" evidence="1">
    <location>
        <begin position="134"/>
        <end position="161"/>
    </location>
</feature>
<dbReference type="Proteomes" id="UP000829354">
    <property type="component" value="Chromosome II"/>
</dbReference>
<dbReference type="AlphaFoldDB" id="A0AAE9E635"/>
<reference evidence="2 3" key="1">
    <citation type="submission" date="2022-04" db="EMBL/GenBank/DDBJ databases">
        <title>Chromosome-level reference genomes for two strains of Caenorhabditis briggsae: an improved platform for comparative genomics.</title>
        <authorList>
            <person name="Stevens L."/>
            <person name="Andersen E."/>
        </authorList>
    </citation>
    <scope>NUCLEOTIDE SEQUENCE [LARGE SCALE GENOMIC DNA]</scope>
    <source>
        <strain evidence="2">VX34</strain>
        <tissue evidence="2">Whole-organism</tissue>
    </source>
</reference>
<organism evidence="2 3">
    <name type="scientific">Caenorhabditis briggsae</name>
    <dbReference type="NCBI Taxonomy" id="6238"/>
    <lineage>
        <taxon>Eukaryota</taxon>
        <taxon>Metazoa</taxon>
        <taxon>Ecdysozoa</taxon>
        <taxon>Nematoda</taxon>
        <taxon>Chromadorea</taxon>
        <taxon>Rhabditida</taxon>
        <taxon>Rhabditina</taxon>
        <taxon>Rhabditomorpha</taxon>
        <taxon>Rhabditoidea</taxon>
        <taxon>Rhabditidae</taxon>
        <taxon>Peloderinae</taxon>
        <taxon>Caenorhabditis</taxon>
    </lineage>
</organism>